<feature type="binding site" evidence="5 7">
    <location>
        <position position="310"/>
    </location>
    <ligand>
        <name>substrate</name>
    </ligand>
</feature>
<dbReference type="Gene3D" id="3.20.20.10">
    <property type="entry name" value="Alanine racemase"/>
    <property type="match status" value="1"/>
</dbReference>
<dbReference type="PROSITE" id="PS00395">
    <property type="entry name" value="ALANINE_RACEMASE"/>
    <property type="match status" value="1"/>
</dbReference>
<dbReference type="GO" id="GO:0005829">
    <property type="term" value="C:cytosol"/>
    <property type="evidence" value="ECO:0007669"/>
    <property type="project" value="TreeGrafter"/>
</dbReference>
<dbReference type="NCBIfam" id="TIGR00492">
    <property type="entry name" value="alr"/>
    <property type="match status" value="1"/>
</dbReference>
<dbReference type="UniPathway" id="UPA00042">
    <property type="reaction ID" value="UER00497"/>
</dbReference>
<dbReference type="GO" id="GO:0009252">
    <property type="term" value="P:peptidoglycan biosynthetic process"/>
    <property type="evidence" value="ECO:0007669"/>
    <property type="project" value="TreeGrafter"/>
</dbReference>
<proteinExistence type="inferred from homology"/>
<evidence type="ECO:0000313" key="9">
    <source>
        <dbReference type="EMBL" id="EHI75286.1"/>
    </source>
</evidence>
<dbReference type="PANTHER" id="PTHR30511">
    <property type="entry name" value="ALANINE RACEMASE"/>
    <property type="match status" value="1"/>
</dbReference>
<dbReference type="PRINTS" id="PR00992">
    <property type="entry name" value="ALARACEMASE"/>
</dbReference>
<dbReference type="Proteomes" id="UP000004322">
    <property type="component" value="Unassembled WGS sequence"/>
</dbReference>
<feature type="active site" description="Proton acceptor; specific for L-alanine" evidence="5">
    <location>
        <position position="263"/>
    </location>
</feature>
<dbReference type="Gene3D" id="2.40.37.10">
    <property type="entry name" value="Lyase, Ornithine Decarboxylase, Chain A, domain 1"/>
    <property type="match status" value="1"/>
</dbReference>
<dbReference type="SUPFAM" id="SSF50621">
    <property type="entry name" value="Alanine racemase C-terminal domain-like"/>
    <property type="match status" value="1"/>
</dbReference>
<dbReference type="SUPFAM" id="SSF51419">
    <property type="entry name" value="PLP-binding barrel"/>
    <property type="match status" value="1"/>
</dbReference>
<evidence type="ECO:0000256" key="1">
    <source>
        <dbReference type="ARBA" id="ARBA00000316"/>
    </source>
</evidence>
<dbReference type="InterPro" id="IPR020622">
    <property type="entry name" value="Ala_racemase_pyridoxalP-BS"/>
</dbReference>
<dbReference type="STRING" id="873449.STRCR_0850"/>
<dbReference type="InterPro" id="IPR000821">
    <property type="entry name" value="Ala_racemase"/>
</dbReference>
<protein>
    <recommendedName>
        <fullName evidence="5">Alanine racemase</fullName>
        <ecNumber evidence="5">5.1.1.1</ecNumber>
    </recommendedName>
</protein>
<evidence type="ECO:0000256" key="7">
    <source>
        <dbReference type="PIRSR" id="PIRSR600821-52"/>
    </source>
</evidence>
<gene>
    <name evidence="9" type="primary">alr</name>
    <name evidence="9" type="ORF">STRCR_0850</name>
</gene>
<dbReference type="InterPro" id="IPR009006">
    <property type="entry name" value="Ala_racemase/Decarboxylase_C"/>
</dbReference>
<sequence length="367" mass="39733">MISSLHRPTLAKVNLSAISSNIKQVQGRIPQAVKTFAVVKANAYGHGAVAVASHVQRLVDGFCVSNIDEGVELRQAGIRKPILILGVVLPDEIALARDYRLTLTVASLEWLEAAQQKQLDLEGILIHVAVDSGMGRIGVRSLAEANDLISGLLKAGGQVRGIFTHFATADEADDHKFQEQLAFFKELVAGLDYCPEIVHASNSATSLWHREGIFTAVRLGLVIYGLNPSGCELTLPYTIKPALTLESALVHVKKVPVGTDIGYGATYTSSEEEWIGTLPLGYADGWTRDMQGFDVLIDGQRCPIVGRVSMDQITVKLPQSYPLGTKVTLIGSSGDQTILATDVAQKRGTINYEVLCLLSDRVPREYD</sequence>
<feature type="active site" description="Proton acceptor; specific for D-alanine" evidence="5">
    <location>
        <position position="40"/>
    </location>
</feature>
<dbReference type="GO" id="GO:0030632">
    <property type="term" value="P:D-alanine biosynthetic process"/>
    <property type="evidence" value="ECO:0007669"/>
    <property type="project" value="UniProtKB-UniRule"/>
</dbReference>
<feature type="domain" description="Alanine racemase C-terminal" evidence="8">
    <location>
        <begin position="242"/>
        <end position="367"/>
    </location>
</feature>
<keyword evidence="10" id="KW-1185">Reference proteome</keyword>
<organism evidence="9 10">
    <name type="scientific">Streptococcus criceti HS-6</name>
    <dbReference type="NCBI Taxonomy" id="873449"/>
    <lineage>
        <taxon>Bacteria</taxon>
        <taxon>Bacillati</taxon>
        <taxon>Bacillota</taxon>
        <taxon>Bacilli</taxon>
        <taxon>Lactobacillales</taxon>
        <taxon>Streptococcaceae</taxon>
        <taxon>Streptococcus</taxon>
    </lineage>
</organism>
<evidence type="ECO:0000256" key="5">
    <source>
        <dbReference type="HAMAP-Rule" id="MF_01201"/>
    </source>
</evidence>
<keyword evidence="3 5" id="KW-0663">Pyridoxal phosphate</keyword>
<dbReference type="GO" id="GO:0008784">
    <property type="term" value="F:alanine racemase activity"/>
    <property type="evidence" value="ECO:0007669"/>
    <property type="project" value="UniProtKB-UniRule"/>
</dbReference>
<dbReference type="AlphaFoldDB" id="G5JS72"/>
<dbReference type="InterPro" id="IPR011079">
    <property type="entry name" value="Ala_racemase_C"/>
</dbReference>
<comment type="function">
    <text evidence="5">Catalyzes the interconversion of L-alanine and D-alanine. May also act on other amino acids.</text>
</comment>
<comment type="cofactor">
    <cofactor evidence="2 5 6">
        <name>pyridoxal 5'-phosphate</name>
        <dbReference type="ChEBI" id="CHEBI:597326"/>
    </cofactor>
</comment>
<dbReference type="EMBL" id="AEUV02000002">
    <property type="protein sequence ID" value="EHI75286.1"/>
    <property type="molecule type" value="Genomic_DNA"/>
</dbReference>
<dbReference type="PANTHER" id="PTHR30511:SF0">
    <property type="entry name" value="ALANINE RACEMASE, CATABOLIC-RELATED"/>
    <property type="match status" value="1"/>
</dbReference>
<feature type="binding site" evidence="5 7">
    <location>
        <position position="136"/>
    </location>
    <ligand>
        <name>substrate</name>
    </ligand>
</feature>
<dbReference type="Pfam" id="PF00842">
    <property type="entry name" value="Ala_racemase_C"/>
    <property type="match status" value="1"/>
</dbReference>
<name>G5JS72_STRCG</name>
<accession>G5JS72</accession>
<evidence type="ECO:0000256" key="2">
    <source>
        <dbReference type="ARBA" id="ARBA00001933"/>
    </source>
</evidence>
<comment type="caution">
    <text evidence="9">The sequence shown here is derived from an EMBL/GenBank/DDBJ whole genome shotgun (WGS) entry which is preliminary data.</text>
</comment>
<dbReference type="InterPro" id="IPR029066">
    <property type="entry name" value="PLP-binding_barrel"/>
</dbReference>
<dbReference type="FunFam" id="3.20.20.10:FF:000002">
    <property type="entry name" value="Alanine racemase"/>
    <property type="match status" value="1"/>
</dbReference>
<evidence type="ECO:0000313" key="10">
    <source>
        <dbReference type="Proteomes" id="UP000004322"/>
    </source>
</evidence>
<keyword evidence="4 5" id="KW-0413">Isomerase</keyword>
<evidence type="ECO:0000256" key="3">
    <source>
        <dbReference type="ARBA" id="ARBA00022898"/>
    </source>
</evidence>
<feature type="modified residue" description="N6-(pyridoxal phosphate)lysine" evidence="5 6">
    <location>
        <position position="40"/>
    </location>
</feature>
<dbReference type="FunFam" id="2.40.37.10:FF:000006">
    <property type="entry name" value="Alanine racemase"/>
    <property type="match status" value="1"/>
</dbReference>
<dbReference type="Pfam" id="PF01168">
    <property type="entry name" value="Ala_racemase_N"/>
    <property type="match status" value="1"/>
</dbReference>
<evidence type="ECO:0000259" key="8">
    <source>
        <dbReference type="SMART" id="SM01005"/>
    </source>
</evidence>
<dbReference type="OrthoDB" id="9813814at2"/>
<dbReference type="EC" id="5.1.1.1" evidence="5"/>
<dbReference type="RefSeq" id="WP_004229568.1">
    <property type="nucleotide sequence ID" value="NZ_AEUV02000002.1"/>
</dbReference>
<dbReference type="CDD" id="cd00430">
    <property type="entry name" value="PLPDE_III_AR"/>
    <property type="match status" value="1"/>
</dbReference>
<comment type="pathway">
    <text evidence="5">Amino-acid biosynthesis; D-alanine biosynthesis; D-alanine from L-alanine: step 1/1.</text>
</comment>
<dbReference type="HAMAP" id="MF_01201">
    <property type="entry name" value="Ala_racemase"/>
    <property type="match status" value="1"/>
</dbReference>
<dbReference type="GO" id="GO:0030170">
    <property type="term" value="F:pyridoxal phosphate binding"/>
    <property type="evidence" value="ECO:0007669"/>
    <property type="project" value="UniProtKB-UniRule"/>
</dbReference>
<reference evidence="9" key="1">
    <citation type="submission" date="2011-07" db="EMBL/GenBank/DDBJ databases">
        <authorList>
            <person name="Stanhope M.J."/>
            <person name="Durkin A.S."/>
            <person name="Hostetler J."/>
            <person name="Kim M."/>
            <person name="Radune D."/>
            <person name="Singh I."/>
            <person name="Town C.D."/>
        </authorList>
    </citation>
    <scope>NUCLEOTIDE SEQUENCE [LARGE SCALE GENOMIC DNA]</scope>
    <source>
        <strain evidence="9">HS-6</strain>
    </source>
</reference>
<comment type="similarity">
    <text evidence="5">Belongs to the alanine racemase family.</text>
</comment>
<evidence type="ECO:0000256" key="6">
    <source>
        <dbReference type="PIRSR" id="PIRSR600821-50"/>
    </source>
</evidence>
<evidence type="ECO:0000256" key="4">
    <source>
        <dbReference type="ARBA" id="ARBA00023235"/>
    </source>
</evidence>
<dbReference type="eggNOG" id="COG0787">
    <property type="taxonomic scope" value="Bacteria"/>
</dbReference>
<dbReference type="InterPro" id="IPR001608">
    <property type="entry name" value="Ala_racemase_N"/>
</dbReference>
<dbReference type="SMART" id="SM01005">
    <property type="entry name" value="Ala_racemase_C"/>
    <property type="match status" value="1"/>
</dbReference>
<comment type="catalytic activity">
    <reaction evidence="1 5">
        <text>L-alanine = D-alanine</text>
        <dbReference type="Rhea" id="RHEA:20249"/>
        <dbReference type="ChEBI" id="CHEBI:57416"/>
        <dbReference type="ChEBI" id="CHEBI:57972"/>
        <dbReference type="EC" id="5.1.1.1"/>
    </reaction>
</comment>